<dbReference type="EMBL" id="NFMF01000001">
    <property type="protein sequence ID" value="PNH22586.1"/>
    <property type="molecule type" value="Genomic_DNA"/>
</dbReference>
<feature type="transmembrane region" description="Helical" evidence="1">
    <location>
        <begin position="7"/>
        <end position="22"/>
    </location>
</feature>
<comment type="caution">
    <text evidence="2">The sequence shown here is derived from an EMBL/GenBank/DDBJ whole genome shotgun (WGS) entry which is preliminary data.</text>
</comment>
<organism evidence="2 4">
    <name type="scientific">Megasphaera hutchinsoni</name>
    <dbReference type="NCBI Taxonomy" id="1588748"/>
    <lineage>
        <taxon>Bacteria</taxon>
        <taxon>Bacillati</taxon>
        <taxon>Bacillota</taxon>
        <taxon>Negativicutes</taxon>
        <taxon>Veillonellales</taxon>
        <taxon>Veillonellaceae</taxon>
        <taxon>Megasphaera</taxon>
    </lineage>
</organism>
<evidence type="ECO:0000256" key="1">
    <source>
        <dbReference type="SAM" id="Phobius"/>
    </source>
</evidence>
<proteinExistence type="predicted"/>
<dbReference type="STRING" id="1588748.HMPREF3182_00955"/>
<accession>A0A2J8BCV7</accession>
<protein>
    <submittedName>
        <fullName evidence="2">Uncharacterized protein</fullName>
    </submittedName>
</protein>
<reference evidence="3 5" key="3">
    <citation type="submission" date="2017-05" db="EMBL/GenBank/DDBJ databases">
        <authorList>
            <person name="Song R."/>
            <person name="Chenine A.L."/>
            <person name="Ruprecht R.M."/>
        </authorList>
    </citation>
    <scope>NUCLEOTIDE SEQUENCE [LARGE SCALE GENOMIC DNA]</scope>
    <source>
        <strain evidence="3 5">KA00229</strain>
    </source>
</reference>
<name>A0A134CFJ4_9FIRM</name>
<gene>
    <name evidence="3" type="ORF">CAL30_01100</name>
    <name evidence="2" type="ORF">HMPREF3182_00955</name>
</gene>
<dbReference type="Proteomes" id="UP000070160">
    <property type="component" value="Unassembled WGS sequence"/>
</dbReference>
<dbReference type="AlphaFoldDB" id="A0A134CFJ4"/>
<evidence type="ECO:0000313" key="2">
    <source>
        <dbReference type="EMBL" id="KXB90874.1"/>
    </source>
</evidence>
<evidence type="ECO:0000313" key="5">
    <source>
        <dbReference type="Proteomes" id="UP000242958"/>
    </source>
</evidence>
<keyword evidence="1" id="KW-0812">Transmembrane</keyword>
<accession>A0A134CFJ4</accession>
<evidence type="ECO:0000313" key="3">
    <source>
        <dbReference type="EMBL" id="PNH22586.1"/>
    </source>
</evidence>
<dbReference type="PATRIC" id="fig|1588748.3.peg.919"/>
<keyword evidence="1" id="KW-1133">Transmembrane helix</keyword>
<keyword evidence="4" id="KW-1185">Reference proteome</keyword>
<reference evidence="2" key="2">
    <citation type="submission" date="2016-01" db="EMBL/GenBank/DDBJ databases">
        <authorList>
            <person name="Oliw E.H."/>
        </authorList>
    </citation>
    <scope>NUCLEOTIDE SEQUENCE [LARGE SCALE GENOMIC DNA]</scope>
    <source>
        <strain evidence="2">KA00182</strain>
    </source>
</reference>
<dbReference type="Proteomes" id="UP000242958">
    <property type="component" value="Unassembled WGS sequence"/>
</dbReference>
<sequence>MKKLVRVLWAVVIFYLVYSLYVEGIRSFTVLLLVLAMLLFGMEEWKGRSSYRKLRKKEIVSSTEKLKK</sequence>
<reference evidence="4" key="1">
    <citation type="submission" date="2016-01" db="EMBL/GenBank/DDBJ databases">
        <authorList>
            <person name="Mitreva M."/>
            <person name="Pepin K.H."/>
            <person name="Mihindukulasuriya K.A."/>
            <person name="Fulton R."/>
            <person name="Fronick C."/>
            <person name="O'Laughlin M."/>
            <person name="Miner T."/>
            <person name="Herter B."/>
            <person name="Rosa B.A."/>
            <person name="Cordes M."/>
            <person name="Tomlinson C."/>
            <person name="Wollam A."/>
            <person name="Palsikar V.B."/>
            <person name="Mardis E.R."/>
            <person name="Wilson R.K."/>
        </authorList>
    </citation>
    <scope>NUCLEOTIDE SEQUENCE [LARGE SCALE GENOMIC DNA]</scope>
    <source>
        <strain evidence="4">KA00182</strain>
    </source>
</reference>
<keyword evidence="1" id="KW-0472">Membrane</keyword>
<dbReference type="EMBL" id="LSDT01000043">
    <property type="protein sequence ID" value="KXB90874.1"/>
    <property type="molecule type" value="Genomic_DNA"/>
</dbReference>
<dbReference type="RefSeq" id="WP_007391894.1">
    <property type="nucleotide sequence ID" value="NZ_KQ960952.1"/>
</dbReference>
<evidence type="ECO:0000313" key="4">
    <source>
        <dbReference type="Proteomes" id="UP000070160"/>
    </source>
</evidence>